<evidence type="ECO:0000259" key="2">
    <source>
        <dbReference type="SMART" id="SM00635"/>
    </source>
</evidence>
<dbReference type="EMBL" id="JAALDL010000002">
    <property type="protein sequence ID" value="NGN96762.1"/>
    <property type="molecule type" value="Genomic_DNA"/>
</dbReference>
<dbReference type="Gene3D" id="2.60.40.1080">
    <property type="match status" value="1"/>
</dbReference>
<evidence type="ECO:0000313" key="3">
    <source>
        <dbReference type="EMBL" id="NGN96762.1"/>
    </source>
</evidence>
<dbReference type="Pfam" id="PF02368">
    <property type="entry name" value="Big_2"/>
    <property type="match status" value="1"/>
</dbReference>
<sequence>MYLKAPLLSFVFLSVFIAGCNDETVVQQVVDQTPKLAHIDISAPSSTVFTSLQFRAVGRYSDGSESDITSSVSWDTSANSVATIDAAGRVSPLSAGSTNISASLDGVSSSEASLTVPTSIVCGHSYGSEYSTAVNDSDPANAIGACVKIAEDSGGNWFTSTPSYEVARTVNFEQLHHSYLEDGSFGPNNGIFIRFKWFVNEDWCTHLNDLNFAGRSNWRMPTSTELSGLFTDLGNLWTGYGWPGFYYYFTSTQSGKDYVDISLTSGTTSTISTFGHEYASCMSGS</sequence>
<dbReference type="AlphaFoldDB" id="A0A6M1RBF8"/>
<keyword evidence="1" id="KW-0732">Signal</keyword>
<comment type="caution">
    <text evidence="3">The sequence shown here is derived from an EMBL/GenBank/DDBJ whole genome shotgun (WGS) entry which is preliminary data.</text>
</comment>
<reference evidence="3 4" key="1">
    <citation type="submission" date="2020-02" db="EMBL/GenBank/DDBJ databases">
        <title>The draft genome of Grimontia sedimenta sp. nov., isolated from benthic sediments near coral reefs south of Kuwait.</title>
        <authorList>
            <person name="Mahmoud H.M."/>
            <person name="Jose L."/>
            <person name="Eapen S."/>
        </authorList>
    </citation>
    <scope>NUCLEOTIDE SEQUENCE [LARGE SCALE GENOMIC DNA]</scope>
    <source>
        <strain evidence="3 4">S25</strain>
    </source>
</reference>
<dbReference type="Proteomes" id="UP000473008">
    <property type="component" value="Unassembled WGS sequence"/>
</dbReference>
<dbReference type="InterPro" id="IPR008964">
    <property type="entry name" value="Invasin/intimin_cell_adhesion"/>
</dbReference>
<evidence type="ECO:0000313" key="4">
    <source>
        <dbReference type="Proteomes" id="UP000473008"/>
    </source>
</evidence>
<protein>
    <recommendedName>
        <fullName evidence="2">BIG2 domain-containing protein</fullName>
    </recommendedName>
</protein>
<organism evidence="3 4">
    <name type="scientific">Grimontia sedimenti</name>
    <dbReference type="NCBI Taxonomy" id="2711294"/>
    <lineage>
        <taxon>Bacteria</taxon>
        <taxon>Pseudomonadati</taxon>
        <taxon>Pseudomonadota</taxon>
        <taxon>Gammaproteobacteria</taxon>
        <taxon>Vibrionales</taxon>
        <taxon>Vibrionaceae</taxon>
        <taxon>Grimontia</taxon>
    </lineage>
</organism>
<dbReference type="SUPFAM" id="SSF49373">
    <property type="entry name" value="Invasin/intimin cell-adhesion fragments"/>
    <property type="match status" value="1"/>
</dbReference>
<proteinExistence type="predicted"/>
<feature type="domain" description="BIG2" evidence="2">
    <location>
        <begin position="35"/>
        <end position="114"/>
    </location>
</feature>
<keyword evidence="4" id="KW-1185">Reference proteome</keyword>
<feature type="chain" id="PRO_5026924059" description="BIG2 domain-containing protein" evidence="1">
    <location>
        <begin position="21"/>
        <end position="285"/>
    </location>
</feature>
<feature type="signal peptide" evidence="1">
    <location>
        <begin position="1"/>
        <end position="20"/>
    </location>
</feature>
<dbReference type="SMART" id="SM00635">
    <property type="entry name" value="BID_2"/>
    <property type="match status" value="1"/>
</dbReference>
<dbReference type="PROSITE" id="PS51257">
    <property type="entry name" value="PROKAR_LIPOPROTEIN"/>
    <property type="match status" value="1"/>
</dbReference>
<gene>
    <name evidence="3" type="ORF">G5S52_03560</name>
</gene>
<dbReference type="InterPro" id="IPR003343">
    <property type="entry name" value="Big_2"/>
</dbReference>
<dbReference type="RefSeq" id="WP_165011822.1">
    <property type="nucleotide sequence ID" value="NZ_JAALDL010000002.1"/>
</dbReference>
<accession>A0A6M1RBF8</accession>
<evidence type="ECO:0000256" key="1">
    <source>
        <dbReference type="SAM" id="SignalP"/>
    </source>
</evidence>
<name>A0A6M1RBF8_9GAMM</name>